<dbReference type="InterPro" id="IPR011990">
    <property type="entry name" value="TPR-like_helical_dom_sf"/>
</dbReference>
<dbReference type="Pfam" id="PF13432">
    <property type="entry name" value="TPR_16"/>
    <property type="match status" value="2"/>
</dbReference>
<evidence type="ECO:0000256" key="6">
    <source>
        <dbReference type="ARBA" id="ARBA00022803"/>
    </source>
</evidence>
<reference evidence="9 10" key="1">
    <citation type="submission" date="2020-02" db="EMBL/GenBank/DDBJ databases">
        <authorList>
            <person name="Ferguson B K."/>
        </authorList>
    </citation>
    <scope>NUCLEOTIDE SEQUENCE [LARGE SCALE GENOMIC DNA]</scope>
</reference>
<keyword evidence="5" id="KW-0677">Repeat</keyword>
<keyword evidence="7" id="KW-0576">Peroxisome</keyword>
<dbReference type="SMART" id="SM00028">
    <property type="entry name" value="TPR"/>
    <property type="match status" value="4"/>
</dbReference>
<dbReference type="PANTHER" id="PTHR10130">
    <property type="entry name" value="PEROXISOMAL TARGETING SIGNAL 1 RECEPTOR PEX5"/>
    <property type="match status" value="1"/>
</dbReference>
<evidence type="ECO:0000256" key="2">
    <source>
        <dbReference type="ARBA" id="ARBA00004496"/>
    </source>
</evidence>
<evidence type="ECO:0000313" key="9">
    <source>
        <dbReference type="EMBL" id="CAB0008659.1"/>
    </source>
</evidence>
<name>A0A6H5H033_9HEMI</name>
<dbReference type="GO" id="GO:0005829">
    <property type="term" value="C:cytosol"/>
    <property type="evidence" value="ECO:0007669"/>
    <property type="project" value="TreeGrafter"/>
</dbReference>
<dbReference type="GO" id="GO:0016560">
    <property type="term" value="P:protein import into peroxisome matrix, docking"/>
    <property type="evidence" value="ECO:0007669"/>
    <property type="project" value="TreeGrafter"/>
</dbReference>
<dbReference type="GO" id="GO:0005778">
    <property type="term" value="C:peroxisomal membrane"/>
    <property type="evidence" value="ECO:0007669"/>
    <property type="project" value="TreeGrafter"/>
</dbReference>
<keyword evidence="6 8" id="KW-0802">TPR repeat</keyword>
<dbReference type="AlphaFoldDB" id="A0A6H5H033"/>
<evidence type="ECO:0000256" key="5">
    <source>
        <dbReference type="ARBA" id="ARBA00022737"/>
    </source>
</evidence>
<dbReference type="Gene3D" id="1.25.40.10">
    <property type="entry name" value="Tetratricopeptide repeat domain"/>
    <property type="match status" value="2"/>
</dbReference>
<dbReference type="SUPFAM" id="SSF48452">
    <property type="entry name" value="TPR-like"/>
    <property type="match status" value="2"/>
</dbReference>
<keyword evidence="4" id="KW-0963">Cytoplasm</keyword>
<evidence type="ECO:0000256" key="1">
    <source>
        <dbReference type="ARBA" id="ARBA00004275"/>
    </source>
</evidence>
<dbReference type="PROSITE" id="PS50005">
    <property type="entry name" value="TPR"/>
    <property type="match status" value="2"/>
</dbReference>
<feature type="repeat" description="TPR" evidence="8">
    <location>
        <begin position="226"/>
        <end position="259"/>
    </location>
</feature>
<dbReference type="InterPro" id="IPR024111">
    <property type="entry name" value="PEX5/PEX5L"/>
</dbReference>
<dbReference type="Proteomes" id="UP000479000">
    <property type="component" value="Unassembled WGS sequence"/>
</dbReference>
<evidence type="ECO:0000256" key="4">
    <source>
        <dbReference type="ARBA" id="ARBA00022490"/>
    </source>
</evidence>
<accession>A0A6H5H033</accession>
<sequence>MAFRKLVEGDCGGSNALVNLTSHYVQDRGLKDEGFHSFPHSDPIASANSDQVVFSFFIFLLFSPAIHRISLIHSRPASEESKHQLREDLWQNLSKQWDEMNSEDEQSRWIGEFGDFANSEYKFAQENPMRDMEDALRLGQEKLKIGDLPSAVLCFEAAASQSPDNALAWQLLGITQAENEQDPQAIAALKKCISLDPTNLTALMALSVCYTNENYQNQACRALKDSRLWNRLGATLANGSRSEEAVDAYRSALQLSPGFIRARYNLGITCVHLGAHTEAAEHLLTALRQQSRGRGPQGESSVNMSDSIWNTLRLVVVSMLERSDLIAAVENR</sequence>
<keyword evidence="10" id="KW-1185">Reference proteome</keyword>
<evidence type="ECO:0000256" key="7">
    <source>
        <dbReference type="ARBA" id="ARBA00023140"/>
    </source>
</evidence>
<dbReference type="PANTHER" id="PTHR10130:SF0">
    <property type="entry name" value="GH08708P"/>
    <property type="match status" value="1"/>
</dbReference>
<organism evidence="9 10">
    <name type="scientific">Nesidiocoris tenuis</name>
    <dbReference type="NCBI Taxonomy" id="355587"/>
    <lineage>
        <taxon>Eukaryota</taxon>
        <taxon>Metazoa</taxon>
        <taxon>Ecdysozoa</taxon>
        <taxon>Arthropoda</taxon>
        <taxon>Hexapoda</taxon>
        <taxon>Insecta</taxon>
        <taxon>Pterygota</taxon>
        <taxon>Neoptera</taxon>
        <taxon>Paraneoptera</taxon>
        <taxon>Hemiptera</taxon>
        <taxon>Heteroptera</taxon>
        <taxon>Panheteroptera</taxon>
        <taxon>Cimicomorpha</taxon>
        <taxon>Miridae</taxon>
        <taxon>Dicyphina</taxon>
        <taxon>Nesidiocoris</taxon>
    </lineage>
</organism>
<comment type="similarity">
    <text evidence="3">Belongs to the peroxisomal targeting signal receptor family.</text>
</comment>
<proteinExistence type="inferred from homology"/>
<feature type="repeat" description="TPR" evidence="8">
    <location>
        <begin position="166"/>
        <end position="199"/>
    </location>
</feature>
<evidence type="ECO:0000313" key="10">
    <source>
        <dbReference type="Proteomes" id="UP000479000"/>
    </source>
</evidence>
<comment type="subcellular location">
    <subcellularLocation>
        <location evidence="2">Cytoplasm</location>
    </subcellularLocation>
    <subcellularLocation>
        <location evidence="1">Peroxisome</location>
    </subcellularLocation>
</comment>
<dbReference type="EMBL" id="CADCXU010020504">
    <property type="protein sequence ID" value="CAB0008659.1"/>
    <property type="molecule type" value="Genomic_DNA"/>
</dbReference>
<evidence type="ECO:0000256" key="8">
    <source>
        <dbReference type="PROSITE-ProRule" id="PRU00339"/>
    </source>
</evidence>
<dbReference type="OrthoDB" id="10006023at2759"/>
<dbReference type="InterPro" id="IPR019734">
    <property type="entry name" value="TPR_rpt"/>
</dbReference>
<dbReference type="GO" id="GO:0005052">
    <property type="term" value="F:peroxisome matrix targeting signal-1 binding"/>
    <property type="evidence" value="ECO:0007669"/>
    <property type="project" value="TreeGrafter"/>
</dbReference>
<gene>
    <name evidence="9" type="ORF">NTEN_LOCUS13905</name>
</gene>
<evidence type="ECO:0000256" key="3">
    <source>
        <dbReference type="ARBA" id="ARBA00005348"/>
    </source>
</evidence>
<protein>
    <submittedName>
        <fullName evidence="9">Uncharacterized protein</fullName>
    </submittedName>
</protein>